<dbReference type="AlphaFoldDB" id="C7M0S5"/>
<gene>
    <name evidence="9" type="ordered locus">Afer_1667</name>
</gene>
<accession>C7M0S5</accession>
<evidence type="ECO:0000313" key="10">
    <source>
        <dbReference type="Proteomes" id="UP000000771"/>
    </source>
</evidence>
<dbReference type="GO" id="GO:0005886">
    <property type="term" value="C:plasma membrane"/>
    <property type="evidence" value="ECO:0007669"/>
    <property type="project" value="UniProtKB-SubCell"/>
</dbReference>
<keyword evidence="10" id="KW-1185">Reference proteome</keyword>
<dbReference type="Pfam" id="PF09594">
    <property type="entry name" value="GT87"/>
    <property type="match status" value="1"/>
</dbReference>
<evidence type="ECO:0000256" key="2">
    <source>
        <dbReference type="ARBA" id="ARBA00022475"/>
    </source>
</evidence>
<dbReference type="Proteomes" id="UP000000771">
    <property type="component" value="Chromosome"/>
</dbReference>
<evidence type="ECO:0008006" key="11">
    <source>
        <dbReference type="Google" id="ProtNLM"/>
    </source>
</evidence>
<dbReference type="EMBL" id="CP001631">
    <property type="protein sequence ID" value="ACU54583.1"/>
    <property type="molecule type" value="Genomic_DNA"/>
</dbReference>
<sequence length="441" mass="46716">MRGSSGLSGATSRWLERFEVLAVRAFGADTLLYGVSAVIAGLNLVVASGGDYRAWAIVATPLYAIAALASLLLDRIGDVEQATRWRHRLVLILLVGVVVVPLGDAVAARALALPGIHAQAEVVVIERCGDRVLHGHDCYLTHPTTAGSSVSSASHALDANAFVPYLPGMALFGLPNGLPLPTVLRDARVWMSTFTVAVLAFGAWLARLAPAQRWRLLLLVVVLPAGALPMVTGGDDLPVIALLATGLLLVETKPRTAGIALGLATAFKLTAWPIVALLLLVRDPTVNRRRLIPPIVAIGGGLNLLGAAINLRAFITNDIRFPLGLTSVRSPAQSPLLGQALVQLAPSEHRLIVVGLVAIGLAGTALLIRAAWPLTVDRAILVAALVLLLATVLAPQTRFGYLLYPFDLLAVLVLRRTTRVPIDSDQINPDLRQTALARLER</sequence>
<dbReference type="eggNOG" id="ENOG5031JHI">
    <property type="taxonomic scope" value="Bacteria"/>
</dbReference>
<feature type="transmembrane region" description="Helical" evidence="8">
    <location>
        <begin position="351"/>
        <end position="372"/>
    </location>
</feature>
<keyword evidence="2" id="KW-1003">Cell membrane</keyword>
<feature type="transmembrane region" description="Helical" evidence="8">
    <location>
        <begin position="21"/>
        <end position="46"/>
    </location>
</feature>
<comment type="subcellular location">
    <subcellularLocation>
        <location evidence="1">Cell membrane</location>
        <topology evidence="1">Multi-pass membrane protein</topology>
    </subcellularLocation>
</comment>
<proteinExistence type="inferred from homology"/>
<feature type="transmembrane region" description="Helical" evidence="8">
    <location>
        <begin position="52"/>
        <end position="73"/>
    </location>
</feature>
<dbReference type="OrthoDB" id="3867445at2"/>
<feature type="transmembrane region" description="Helical" evidence="8">
    <location>
        <begin position="189"/>
        <end position="209"/>
    </location>
</feature>
<dbReference type="STRING" id="525909.Afer_1667"/>
<evidence type="ECO:0000256" key="3">
    <source>
        <dbReference type="ARBA" id="ARBA00022679"/>
    </source>
</evidence>
<keyword evidence="4 8" id="KW-0812">Transmembrane</keyword>
<keyword evidence="5 8" id="KW-1133">Transmembrane helix</keyword>
<organism evidence="9 10">
    <name type="scientific">Acidimicrobium ferrooxidans (strain DSM 10331 / JCM 15462 / NBRC 103882 / ICP)</name>
    <dbReference type="NCBI Taxonomy" id="525909"/>
    <lineage>
        <taxon>Bacteria</taxon>
        <taxon>Bacillati</taxon>
        <taxon>Actinomycetota</taxon>
        <taxon>Acidimicrobiia</taxon>
        <taxon>Acidimicrobiales</taxon>
        <taxon>Acidimicrobiaceae</taxon>
        <taxon>Acidimicrobium</taxon>
    </lineage>
</organism>
<dbReference type="InterPro" id="IPR018584">
    <property type="entry name" value="GT87"/>
</dbReference>
<evidence type="ECO:0000256" key="4">
    <source>
        <dbReference type="ARBA" id="ARBA00022692"/>
    </source>
</evidence>
<dbReference type="KEGG" id="afo:Afer_1667"/>
<evidence type="ECO:0000313" key="9">
    <source>
        <dbReference type="EMBL" id="ACU54583.1"/>
    </source>
</evidence>
<feature type="transmembrane region" description="Helical" evidence="8">
    <location>
        <begin position="291"/>
        <end position="315"/>
    </location>
</feature>
<feature type="transmembrane region" description="Helical" evidence="8">
    <location>
        <begin position="379"/>
        <end position="395"/>
    </location>
</feature>
<keyword evidence="3" id="KW-0808">Transferase</keyword>
<dbReference type="GO" id="GO:0016758">
    <property type="term" value="F:hexosyltransferase activity"/>
    <property type="evidence" value="ECO:0007669"/>
    <property type="project" value="InterPro"/>
</dbReference>
<keyword evidence="6 8" id="KW-0472">Membrane</keyword>
<evidence type="ECO:0000256" key="1">
    <source>
        <dbReference type="ARBA" id="ARBA00004651"/>
    </source>
</evidence>
<dbReference type="HOGENOM" id="CLU_041277_0_0_11"/>
<protein>
    <recommendedName>
        <fullName evidence="11">Integral membrane protein</fullName>
    </recommendedName>
</protein>
<feature type="transmembrane region" description="Helical" evidence="8">
    <location>
        <begin position="216"/>
        <end position="234"/>
    </location>
</feature>
<evidence type="ECO:0000256" key="8">
    <source>
        <dbReference type="SAM" id="Phobius"/>
    </source>
</evidence>
<feature type="transmembrane region" description="Helical" evidence="8">
    <location>
        <begin position="257"/>
        <end position="279"/>
    </location>
</feature>
<feature type="transmembrane region" description="Helical" evidence="8">
    <location>
        <begin position="85"/>
        <end position="103"/>
    </location>
</feature>
<evidence type="ECO:0000256" key="6">
    <source>
        <dbReference type="ARBA" id="ARBA00023136"/>
    </source>
</evidence>
<evidence type="ECO:0000256" key="5">
    <source>
        <dbReference type="ARBA" id="ARBA00022989"/>
    </source>
</evidence>
<name>C7M0S5_ACIFD</name>
<comment type="similarity">
    <text evidence="7">Belongs to the glycosyltransferase 87 family.</text>
</comment>
<reference evidence="9 10" key="1">
    <citation type="journal article" date="2009" name="Stand. Genomic Sci.">
        <title>Complete genome sequence of Acidimicrobium ferrooxidans type strain (ICP).</title>
        <authorList>
            <person name="Clum A."/>
            <person name="Nolan M."/>
            <person name="Lang E."/>
            <person name="Glavina Del Rio T."/>
            <person name="Tice H."/>
            <person name="Copeland A."/>
            <person name="Cheng J.F."/>
            <person name="Lucas S."/>
            <person name="Chen F."/>
            <person name="Bruce D."/>
            <person name="Goodwin L."/>
            <person name="Pitluck S."/>
            <person name="Ivanova N."/>
            <person name="Mavrommatis K."/>
            <person name="Mikhailova N."/>
            <person name="Pati A."/>
            <person name="Chen A."/>
            <person name="Palaniappan K."/>
            <person name="Goker M."/>
            <person name="Spring S."/>
            <person name="Land M."/>
            <person name="Hauser L."/>
            <person name="Chang Y.J."/>
            <person name="Jeffries C.C."/>
            <person name="Chain P."/>
            <person name="Bristow J."/>
            <person name="Eisen J.A."/>
            <person name="Markowitz V."/>
            <person name="Hugenholtz P."/>
            <person name="Kyrpides N.C."/>
            <person name="Klenk H.P."/>
            <person name="Lapidus A."/>
        </authorList>
    </citation>
    <scope>NUCLEOTIDE SEQUENCE [LARGE SCALE GENOMIC DNA]</scope>
    <source>
        <strain evidence="10">DSM 10331 / JCM 15462 / NBRC 103882 / ICP</strain>
    </source>
</reference>
<evidence type="ECO:0000256" key="7">
    <source>
        <dbReference type="ARBA" id="ARBA00024033"/>
    </source>
</evidence>